<dbReference type="PROSITE" id="PS51257">
    <property type="entry name" value="PROKAR_LIPOPROTEIN"/>
    <property type="match status" value="1"/>
</dbReference>
<dbReference type="Pfam" id="PF05643">
    <property type="entry name" value="GNA1162-like"/>
    <property type="match status" value="1"/>
</dbReference>
<keyword evidence="1" id="KW-0732">Signal</keyword>
<dbReference type="EMBL" id="JBGFSN010000004">
    <property type="protein sequence ID" value="MFH8133636.1"/>
    <property type="molecule type" value="Genomic_DNA"/>
</dbReference>
<keyword evidence="3" id="KW-1185">Reference proteome</keyword>
<protein>
    <submittedName>
        <fullName evidence="2">DUF799 domain-containing protein</fullName>
    </submittedName>
</protein>
<accession>A0ABW7PTN4</accession>
<reference evidence="2 3" key="1">
    <citation type="submission" date="2024-08" db="EMBL/GenBank/DDBJ databases">
        <title>Pantoea ronii - a newly identified human opportunistic pathogen.</title>
        <authorList>
            <person name="Keidar-Friedman D."/>
            <person name="Sorek N."/>
            <person name="Leshin-Carmel D."/>
            <person name="Tsur A."/>
            <person name="Amsalem M."/>
            <person name="Tolkach D."/>
            <person name="Brosh-Nissimov T."/>
        </authorList>
    </citation>
    <scope>NUCLEOTIDE SEQUENCE [LARGE SCALE GENOMIC DNA]</scope>
    <source>
        <strain evidence="2 3">AA23256</strain>
    </source>
</reference>
<evidence type="ECO:0000313" key="2">
    <source>
        <dbReference type="EMBL" id="MFH8133636.1"/>
    </source>
</evidence>
<gene>
    <name evidence="2" type="ORF">ABU178_05510</name>
</gene>
<feature type="chain" id="PRO_5045970244" evidence="1">
    <location>
        <begin position="21"/>
        <end position="218"/>
    </location>
</feature>
<name>A0ABW7PTN4_9GAMM</name>
<comment type="caution">
    <text evidence="2">The sequence shown here is derived from an EMBL/GenBank/DDBJ whole genome shotgun (WGS) entry which is preliminary data.</text>
</comment>
<feature type="signal peptide" evidence="1">
    <location>
        <begin position="1"/>
        <end position="20"/>
    </location>
</feature>
<organism evidence="2 3">
    <name type="scientific">Pantoea osteomyelitidis</name>
    <dbReference type="NCBI Taxonomy" id="3230026"/>
    <lineage>
        <taxon>Bacteria</taxon>
        <taxon>Pseudomonadati</taxon>
        <taxon>Pseudomonadota</taxon>
        <taxon>Gammaproteobacteria</taxon>
        <taxon>Enterobacterales</taxon>
        <taxon>Erwiniaceae</taxon>
        <taxon>Pantoea</taxon>
    </lineage>
</organism>
<dbReference type="Proteomes" id="UP001611251">
    <property type="component" value="Unassembled WGS sequence"/>
</dbReference>
<sequence>MKPVLAFAGLLAALMLTGCAQPKKPYDYTNFRASKPASILVLPAENSSPDVNAAHSFVSQVTRPLAEAGYYVFPVAVVEETFQQNGLSNGHDAQAVTPARLHDIFHADSALYINITDYGTSYQVIDSTTTVTASARLVDLRSGKTLWQGFATANNNEDGNNNSGGLIGMLVAAAVKQIANSSTDRAHGIAGLTSLRLLAVNNDGGLLPGPRRPVVSHP</sequence>
<dbReference type="Gene3D" id="3.40.50.10610">
    <property type="entry name" value="ABC-type transport auxiliary lipoprotein component"/>
    <property type="match status" value="1"/>
</dbReference>
<evidence type="ECO:0000256" key="1">
    <source>
        <dbReference type="SAM" id="SignalP"/>
    </source>
</evidence>
<evidence type="ECO:0000313" key="3">
    <source>
        <dbReference type="Proteomes" id="UP001611251"/>
    </source>
</evidence>
<proteinExistence type="predicted"/>
<dbReference type="InterPro" id="IPR008517">
    <property type="entry name" value="GNA1162-like"/>
</dbReference>